<keyword evidence="2" id="KW-1185">Reference proteome</keyword>
<name>A0A1I4CIS6_9HYPH</name>
<accession>A0A1I4CIS6</accession>
<proteinExistence type="predicted"/>
<dbReference type="AlphaFoldDB" id="A0A1I4CIS6"/>
<dbReference type="Proteomes" id="UP000323300">
    <property type="component" value="Unassembled WGS sequence"/>
</dbReference>
<organism evidence="1 2">
    <name type="scientific">Neomesorhizobium albiziae</name>
    <dbReference type="NCBI Taxonomy" id="335020"/>
    <lineage>
        <taxon>Bacteria</taxon>
        <taxon>Pseudomonadati</taxon>
        <taxon>Pseudomonadota</taxon>
        <taxon>Alphaproteobacteria</taxon>
        <taxon>Hyphomicrobiales</taxon>
        <taxon>Phyllobacteriaceae</taxon>
        <taxon>Neomesorhizobium</taxon>
    </lineage>
</organism>
<evidence type="ECO:0000313" key="2">
    <source>
        <dbReference type="Proteomes" id="UP000323300"/>
    </source>
</evidence>
<gene>
    <name evidence="1" type="ORF">SAMN04488498_11394</name>
</gene>
<sequence length="172" mass="18976">MRRQLADGELRAVALLGNGTLAPVRSDAWVVDENFSQWFSACQITNFALFGSGIHPLAGVTYHWLFVDRAGLDSIVGSARIAPGIEAFPADRGLRGRRPAYDWPAFDAEATSKLEEEGAFNPAVDANWNKAALERHMQEWCAKNWGKEPGESTIRDKLTKVEADFVAGRKSQ</sequence>
<evidence type="ECO:0000313" key="1">
    <source>
        <dbReference type="EMBL" id="SFK81138.1"/>
    </source>
</evidence>
<reference evidence="1 2" key="1">
    <citation type="submission" date="2016-10" db="EMBL/GenBank/DDBJ databases">
        <authorList>
            <person name="Varghese N."/>
            <person name="Submissions S."/>
        </authorList>
    </citation>
    <scope>NUCLEOTIDE SEQUENCE [LARGE SCALE GENOMIC DNA]</scope>
    <source>
        <strain evidence="1 2">DSM 21822</strain>
    </source>
</reference>
<protein>
    <submittedName>
        <fullName evidence="1">Uncharacterized protein</fullName>
    </submittedName>
</protein>
<dbReference type="EMBL" id="FOSL01000013">
    <property type="protein sequence ID" value="SFK81138.1"/>
    <property type="molecule type" value="Genomic_DNA"/>
</dbReference>